<dbReference type="InterPro" id="IPR009057">
    <property type="entry name" value="Homeodomain-like_sf"/>
</dbReference>
<comment type="caution">
    <text evidence="5">The sequence shown here is derived from an EMBL/GenBank/DDBJ whole genome shotgun (WGS) entry which is preliminary data.</text>
</comment>
<evidence type="ECO:0000313" key="6">
    <source>
        <dbReference type="Proteomes" id="UP001209344"/>
    </source>
</evidence>
<dbReference type="Gene3D" id="1.10.10.60">
    <property type="entry name" value="Homeodomain-like"/>
    <property type="match status" value="1"/>
</dbReference>
<keyword evidence="3" id="KW-0804">Transcription</keyword>
<dbReference type="SMART" id="SM00342">
    <property type="entry name" value="HTH_ARAC"/>
    <property type="match status" value="1"/>
</dbReference>
<feature type="domain" description="HTH araC/xylS-type" evidence="4">
    <location>
        <begin position="199"/>
        <end position="297"/>
    </location>
</feature>
<evidence type="ECO:0000256" key="3">
    <source>
        <dbReference type="ARBA" id="ARBA00023163"/>
    </source>
</evidence>
<dbReference type="GO" id="GO:0043565">
    <property type="term" value="F:sequence-specific DNA binding"/>
    <property type="evidence" value="ECO:0007669"/>
    <property type="project" value="InterPro"/>
</dbReference>
<accession>A0AAP3F909</accession>
<dbReference type="AlphaFoldDB" id="A0AAP3F909"/>
<dbReference type="GO" id="GO:0003700">
    <property type="term" value="F:DNA-binding transcription factor activity"/>
    <property type="evidence" value="ECO:0007669"/>
    <property type="project" value="InterPro"/>
</dbReference>
<dbReference type="SUPFAM" id="SSF46689">
    <property type="entry name" value="Homeodomain-like"/>
    <property type="match status" value="1"/>
</dbReference>
<protein>
    <submittedName>
        <fullName evidence="5">Helix-turn-helix domain-containing protein</fullName>
    </submittedName>
</protein>
<dbReference type="RefSeq" id="WP_264965406.1">
    <property type="nucleotide sequence ID" value="NZ_JAPDVK010000001.1"/>
</dbReference>
<name>A0AAP3F909_9BACT</name>
<keyword evidence="2" id="KW-0238">DNA-binding</keyword>
<gene>
    <name evidence="5" type="ORF">ONT16_03215</name>
</gene>
<evidence type="ECO:0000313" key="5">
    <source>
        <dbReference type="EMBL" id="MCW4127297.1"/>
    </source>
</evidence>
<evidence type="ECO:0000256" key="2">
    <source>
        <dbReference type="ARBA" id="ARBA00023125"/>
    </source>
</evidence>
<dbReference type="PANTHER" id="PTHR43280:SF32">
    <property type="entry name" value="TRANSCRIPTIONAL REGULATORY PROTEIN"/>
    <property type="match status" value="1"/>
</dbReference>
<dbReference type="Pfam" id="PF12833">
    <property type="entry name" value="HTH_18"/>
    <property type="match status" value="1"/>
</dbReference>
<evidence type="ECO:0000259" key="4">
    <source>
        <dbReference type="PROSITE" id="PS01124"/>
    </source>
</evidence>
<dbReference type="InterPro" id="IPR018060">
    <property type="entry name" value="HTH_AraC"/>
</dbReference>
<reference evidence="5" key="1">
    <citation type="submission" date="2022-11" db="EMBL/GenBank/DDBJ databases">
        <title>Genomic repertoires linked with pathogenic potency of arthritogenic Prevotella copri isolated from the gut of rheumatoid arthritis patients.</title>
        <authorList>
            <person name="Nii T."/>
            <person name="Maeda Y."/>
            <person name="Motooka D."/>
            <person name="Naito M."/>
            <person name="Matsumoto Y."/>
            <person name="Ogawa T."/>
            <person name="Oguro-Igashira E."/>
            <person name="Kishikawa T."/>
            <person name="Yamashita M."/>
            <person name="Koizumi S."/>
            <person name="Kurakawa T."/>
            <person name="Okumura R."/>
            <person name="Kayama H."/>
            <person name="Murakami M."/>
            <person name="Sakaguchi T."/>
            <person name="Das B."/>
            <person name="Nakamura S."/>
            <person name="Okada Y."/>
            <person name="Kumanogoh A."/>
            <person name="Takeda K."/>
        </authorList>
    </citation>
    <scope>NUCLEOTIDE SEQUENCE</scope>
    <source>
        <strain evidence="5">F3-75</strain>
    </source>
</reference>
<dbReference type="Proteomes" id="UP001209344">
    <property type="component" value="Unassembled WGS sequence"/>
</dbReference>
<dbReference type="EMBL" id="JAPDVK010000001">
    <property type="protein sequence ID" value="MCW4127297.1"/>
    <property type="molecule type" value="Genomic_DNA"/>
</dbReference>
<dbReference type="PANTHER" id="PTHR43280">
    <property type="entry name" value="ARAC-FAMILY TRANSCRIPTIONAL REGULATOR"/>
    <property type="match status" value="1"/>
</dbReference>
<proteinExistence type="predicted"/>
<dbReference type="PROSITE" id="PS01124">
    <property type="entry name" value="HTH_ARAC_FAMILY_2"/>
    <property type="match status" value="1"/>
</dbReference>
<keyword evidence="1" id="KW-0805">Transcription regulation</keyword>
<evidence type="ECO:0000256" key="1">
    <source>
        <dbReference type="ARBA" id="ARBA00023015"/>
    </source>
</evidence>
<sequence length="302" mass="34363">MRQLQRLPLDKIYNILPEDTKQNKKLLSYQNGMGVVIGIDGFLFRHLGMASSPFLVEDYRMGMIVRGQLRGIINLQEHTLQEGTIVFITPGTIVEPLEVSDDFLLEGMGLPADLFLMAHGGRLPELFNGQVKDGRRIVSFEERTILDRMLRLLHDLMGEDGTSKELIYSLITTVTHYYDQLFHDRTSVSSPSHSNEIFNLFLRLVNLHGSKEHQLAFYAEKLCITSRYLGTVVLATSGVGAKEWIDRSIISTAKVLLRHSDKQTTEIADELNFPNVSFFCKYFKRLTGSTPQQYRKGEDCLT</sequence>
<organism evidence="5 6">
    <name type="scientific">Segatella copri</name>
    <dbReference type="NCBI Taxonomy" id="165179"/>
    <lineage>
        <taxon>Bacteria</taxon>
        <taxon>Pseudomonadati</taxon>
        <taxon>Bacteroidota</taxon>
        <taxon>Bacteroidia</taxon>
        <taxon>Bacteroidales</taxon>
        <taxon>Prevotellaceae</taxon>
        <taxon>Segatella</taxon>
    </lineage>
</organism>